<name>A0A8S5U9V7_9CAUD</name>
<feature type="region of interest" description="Disordered" evidence="1">
    <location>
        <begin position="1"/>
        <end position="38"/>
    </location>
</feature>
<evidence type="ECO:0000256" key="1">
    <source>
        <dbReference type="SAM" id="MobiDB-lite"/>
    </source>
</evidence>
<accession>A0A8S5U9V7</accession>
<evidence type="ECO:0000313" key="2">
    <source>
        <dbReference type="EMBL" id="DAF91150.1"/>
    </source>
</evidence>
<proteinExistence type="predicted"/>
<protein>
    <submittedName>
        <fullName evidence="2">Uncharacterized protein</fullName>
    </submittedName>
</protein>
<organism evidence="2">
    <name type="scientific">Siphoviridae sp. ctKNZ79</name>
    <dbReference type="NCBI Taxonomy" id="2825440"/>
    <lineage>
        <taxon>Viruses</taxon>
        <taxon>Duplodnaviria</taxon>
        <taxon>Heunggongvirae</taxon>
        <taxon>Uroviricota</taxon>
        <taxon>Caudoviricetes</taxon>
    </lineage>
</organism>
<sequence length="50" mass="5782">MAQLTQTRAGVNRRGAGGPVLPPCGRRRHPKYNAGRSDRLRLRRSEWLRR</sequence>
<dbReference type="EMBL" id="BK016045">
    <property type="protein sequence ID" value="DAF91150.1"/>
    <property type="molecule type" value="Genomic_DNA"/>
</dbReference>
<reference evidence="2" key="1">
    <citation type="journal article" date="2021" name="Proc. Natl. Acad. Sci. U.S.A.">
        <title>A Catalog of Tens of Thousands of Viruses from Human Metagenomes Reveals Hidden Associations with Chronic Diseases.</title>
        <authorList>
            <person name="Tisza M.J."/>
            <person name="Buck C.B."/>
        </authorList>
    </citation>
    <scope>NUCLEOTIDE SEQUENCE</scope>
    <source>
        <strain evidence="2">CtKNZ79</strain>
    </source>
</reference>